<comment type="caution">
    <text evidence="2">The sequence shown here is derived from an EMBL/GenBank/DDBJ whole genome shotgun (WGS) entry which is preliminary data.</text>
</comment>
<reference evidence="2" key="2">
    <citation type="submission" date="2021-02" db="EMBL/GenBank/DDBJ databases">
        <authorList>
            <person name="Kimball J.A."/>
            <person name="Haas M.W."/>
            <person name="Macchietto M."/>
            <person name="Kono T."/>
            <person name="Duquette J."/>
            <person name="Shao M."/>
        </authorList>
    </citation>
    <scope>NUCLEOTIDE SEQUENCE</scope>
    <source>
        <tissue evidence="2">Fresh leaf tissue</tissue>
    </source>
</reference>
<feature type="compositionally biased region" description="Acidic residues" evidence="1">
    <location>
        <begin position="123"/>
        <end position="134"/>
    </location>
</feature>
<dbReference type="EMBL" id="JAAALK010000079">
    <property type="protein sequence ID" value="KAG8098536.1"/>
    <property type="molecule type" value="Genomic_DNA"/>
</dbReference>
<feature type="region of interest" description="Disordered" evidence="1">
    <location>
        <begin position="91"/>
        <end position="153"/>
    </location>
</feature>
<accession>A0A8J5WVU9</accession>
<dbReference type="AlphaFoldDB" id="A0A8J5WVU9"/>
<evidence type="ECO:0000313" key="3">
    <source>
        <dbReference type="Proteomes" id="UP000729402"/>
    </source>
</evidence>
<organism evidence="2 3">
    <name type="scientific">Zizania palustris</name>
    <name type="common">Northern wild rice</name>
    <dbReference type="NCBI Taxonomy" id="103762"/>
    <lineage>
        <taxon>Eukaryota</taxon>
        <taxon>Viridiplantae</taxon>
        <taxon>Streptophyta</taxon>
        <taxon>Embryophyta</taxon>
        <taxon>Tracheophyta</taxon>
        <taxon>Spermatophyta</taxon>
        <taxon>Magnoliopsida</taxon>
        <taxon>Liliopsida</taxon>
        <taxon>Poales</taxon>
        <taxon>Poaceae</taxon>
        <taxon>BOP clade</taxon>
        <taxon>Oryzoideae</taxon>
        <taxon>Oryzeae</taxon>
        <taxon>Zizaniinae</taxon>
        <taxon>Zizania</taxon>
    </lineage>
</organism>
<name>A0A8J5WVU9_ZIZPA</name>
<gene>
    <name evidence="2" type="ORF">GUJ93_ZPchr0013g36176</name>
</gene>
<evidence type="ECO:0000256" key="1">
    <source>
        <dbReference type="SAM" id="MobiDB-lite"/>
    </source>
</evidence>
<feature type="compositionally biased region" description="Low complexity" evidence="1">
    <location>
        <begin position="39"/>
        <end position="61"/>
    </location>
</feature>
<proteinExistence type="predicted"/>
<sequence length="207" mass="21697">MVTSSTGDTSYYRGEHKPNTAGSAKQDRPKETDTAPTGSTTLKRSTSPSPSSSTGPDCCSSNRFLQSPTLMRLSHCGPPLCYIPCFPKSKDAGSDAVSAAPCPAADEDKPLQKIEAAAVAEKGDDDSKEEEDDGGEKAAVAALPPAPPKSNLKKADCADSECVAKGNVKWLDLLGKDLTEVKEFEPSESGDSLDDEDDIPACVCVIQ</sequence>
<reference evidence="2" key="1">
    <citation type="journal article" date="2021" name="bioRxiv">
        <title>Whole Genome Assembly and Annotation of Northern Wild Rice, Zizania palustris L., Supports a Whole Genome Duplication in the Zizania Genus.</title>
        <authorList>
            <person name="Haas M."/>
            <person name="Kono T."/>
            <person name="Macchietto M."/>
            <person name="Millas R."/>
            <person name="McGilp L."/>
            <person name="Shao M."/>
            <person name="Duquette J."/>
            <person name="Hirsch C.N."/>
            <person name="Kimball J."/>
        </authorList>
    </citation>
    <scope>NUCLEOTIDE SEQUENCE</scope>
    <source>
        <tissue evidence="2">Fresh leaf tissue</tissue>
    </source>
</reference>
<feature type="region of interest" description="Disordered" evidence="1">
    <location>
        <begin position="1"/>
        <end position="61"/>
    </location>
</feature>
<dbReference type="OrthoDB" id="1921202at2759"/>
<keyword evidence="3" id="KW-1185">Reference proteome</keyword>
<dbReference type="PANTHER" id="PTHR33401:SF13">
    <property type="entry name" value="EXPRESSED PROTEIN"/>
    <property type="match status" value="1"/>
</dbReference>
<dbReference type="Proteomes" id="UP000729402">
    <property type="component" value="Unassembled WGS sequence"/>
</dbReference>
<dbReference type="PANTHER" id="PTHR33401">
    <property type="entry name" value="LIGHT-HARVESTING COMPLEX-LIKE PROTEIN OHP2, CHLOROPLASTIC"/>
    <property type="match status" value="1"/>
</dbReference>
<evidence type="ECO:0000313" key="2">
    <source>
        <dbReference type="EMBL" id="KAG8098536.1"/>
    </source>
</evidence>
<protein>
    <submittedName>
        <fullName evidence="2">Uncharacterized protein</fullName>
    </submittedName>
</protein>